<sequence length="430" mass="44907">MHQLHVNQYQAYANVHQKKYSWSNNIVKIVEPSLHISTWAALVTKFLPDRESIRIAEDRLKIISSNYMQLSVSNEEFRKAADEAPTTEEPFSSSSRPAGQEYALMQKGVVVVDTSPIFKHRGYAYILDGAPTWEGPGGTIQANDASMARIQFAKKTAGQETVIGISAFRIPLNLRRTWKRKHMLQMMPGISAVWIPPEPSADVSTQAQAGDISDVSTLVRLEGGEDGGEAGGEDGGDAGGEDGGEAGGEDGGEAGGEDGGEAGGEDGGEAGGEDGGEAGGEDGGEAGGEDGDEADDEEEDEDGDEADDEEEDEADDEEEDEDNEEDVSGNKSVAANLAPGSPAASPATTAPDGGEDVGGNPASGPAAVSPAKTAADPTSPVDATPVRPGKQAAEPFVMPDDDEYATPSKTSKTAEENKAVEKEKQAAKRK</sequence>
<evidence type="ECO:0000313" key="3">
    <source>
        <dbReference type="Proteomes" id="UP001190700"/>
    </source>
</evidence>
<evidence type="ECO:0000256" key="1">
    <source>
        <dbReference type="SAM" id="MobiDB-lite"/>
    </source>
</evidence>
<feature type="compositionally biased region" description="Acidic residues" evidence="1">
    <location>
        <begin position="224"/>
        <end position="327"/>
    </location>
</feature>
<keyword evidence="3" id="KW-1185">Reference proteome</keyword>
<feature type="compositionally biased region" description="Basic and acidic residues" evidence="1">
    <location>
        <begin position="412"/>
        <end position="430"/>
    </location>
</feature>
<reference evidence="2 3" key="1">
    <citation type="journal article" date="2015" name="Genome Biol. Evol.">
        <title>Comparative Genomics of a Bacterivorous Green Alga Reveals Evolutionary Causalities and Consequences of Phago-Mixotrophic Mode of Nutrition.</title>
        <authorList>
            <person name="Burns J.A."/>
            <person name="Paasch A."/>
            <person name="Narechania A."/>
            <person name="Kim E."/>
        </authorList>
    </citation>
    <scope>NUCLEOTIDE SEQUENCE [LARGE SCALE GENOMIC DNA]</scope>
    <source>
        <strain evidence="2 3">PLY_AMNH</strain>
    </source>
</reference>
<organism evidence="2 3">
    <name type="scientific">Cymbomonas tetramitiformis</name>
    <dbReference type="NCBI Taxonomy" id="36881"/>
    <lineage>
        <taxon>Eukaryota</taxon>
        <taxon>Viridiplantae</taxon>
        <taxon>Chlorophyta</taxon>
        <taxon>Pyramimonadophyceae</taxon>
        <taxon>Pyramimonadales</taxon>
        <taxon>Pyramimonadaceae</taxon>
        <taxon>Cymbomonas</taxon>
    </lineage>
</organism>
<comment type="caution">
    <text evidence="2">The sequence shown here is derived from an EMBL/GenBank/DDBJ whole genome shotgun (WGS) entry which is preliminary data.</text>
</comment>
<feature type="region of interest" description="Disordered" evidence="1">
    <location>
        <begin position="222"/>
        <end position="430"/>
    </location>
</feature>
<gene>
    <name evidence="2" type="ORF">CYMTET_39339</name>
</gene>
<accession>A0AAE0F5P7</accession>
<protein>
    <submittedName>
        <fullName evidence="2">Uncharacterized protein</fullName>
    </submittedName>
</protein>
<evidence type="ECO:0000313" key="2">
    <source>
        <dbReference type="EMBL" id="KAK3251320.1"/>
    </source>
</evidence>
<dbReference type="EMBL" id="LGRX02026107">
    <property type="protein sequence ID" value="KAK3251320.1"/>
    <property type="molecule type" value="Genomic_DNA"/>
</dbReference>
<dbReference type="Proteomes" id="UP001190700">
    <property type="component" value="Unassembled WGS sequence"/>
</dbReference>
<name>A0AAE0F5P7_9CHLO</name>
<proteinExistence type="predicted"/>
<dbReference type="AlphaFoldDB" id="A0AAE0F5P7"/>
<feature type="compositionally biased region" description="Low complexity" evidence="1">
    <location>
        <begin position="334"/>
        <end position="351"/>
    </location>
</feature>
<feature type="region of interest" description="Disordered" evidence="1">
    <location>
        <begin position="78"/>
        <end position="97"/>
    </location>
</feature>